<proteinExistence type="predicted"/>
<dbReference type="Proteomes" id="UP000509510">
    <property type="component" value="Chromosome I"/>
</dbReference>
<dbReference type="GeneID" id="55988501"/>
<protein>
    <submittedName>
        <fullName evidence="1">Uncharacterized protein</fullName>
    </submittedName>
</protein>
<dbReference type="AlphaFoldDB" id="A0A7H8QIY5"/>
<sequence length="187" mass="21735">MGRPAKHSQFMKVEIVDVTPGPRVIIQKQKFNLGIRITDNDNLVIGICKQVRLSVVFEGVDYAKLQRRYTLRQTPENAECNVILRELTMDELPPCITNNPDLEIKFKVQISLPGTKKIEAVSETFHLVEDAEYAKLYYDISDSEVVNEMNTAHRVESTEQLTESHEKGWKRDFVEQNRQLLQWAMKW</sequence>
<dbReference type="KEGG" id="trg:TRUGW13939_00988"/>
<evidence type="ECO:0000313" key="2">
    <source>
        <dbReference type="Proteomes" id="UP000509510"/>
    </source>
</evidence>
<evidence type="ECO:0000313" key="1">
    <source>
        <dbReference type="EMBL" id="QKX53908.1"/>
    </source>
</evidence>
<dbReference type="EMBL" id="CP055898">
    <property type="protein sequence ID" value="QKX53908.1"/>
    <property type="molecule type" value="Genomic_DNA"/>
</dbReference>
<keyword evidence="2" id="KW-1185">Reference proteome</keyword>
<name>A0A7H8QIY5_TALRU</name>
<reference evidence="2" key="1">
    <citation type="submission" date="2020-06" db="EMBL/GenBank/DDBJ databases">
        <title>A chromosome-scale genome assembly of Talaromyces rugulosus W13939.</title>
        <authorList>
            <person name="Wang B."/>
            <person name="Guo L."/>
            <person name="Ye K."/>
            <person name="Wang L."/>
        </authorList>
    </citation>
    <scope>NUCLEOTIDE SEQUENCE [LARGE SCALE GENOMIC DNA]</scope>
    <source>
        <strain evidence="2">W13939</strain>
    </source>
</reference>
<gene>
    <name evidence="1" type="ORF">TRUGW13939_00988</name>
</gene>
<accession>A0A7H8QIY5</accession>
<organism evidence="1 2">
    <name type="scientific">Talaromyces rugulosus</name>
    <name type="common">Penicillium rugulosum</name>
    <dbReference type="NCBI Taxonomy" id="121627"/>
    <lineage>
        <taxon>Eukaryota</taxon>
        <taxon>Fungi</taxon>
        <taxon>Dikarya</taxon>
        <taxon>Ascomycota</taxon>
        <taxon>Pezizomycotina</taxon>
        <taxon>Eurotiomycetes</taxon>
        <taxon>Eurotiomycetidae</taxon>
        <taxon>Eurotiales</taxon>
        <taxon>Trichocomaceae</taxon>
        <taxon>Talaromyces</taxon>
        <taxon>Talaromyces sect. Islandici</taxon>
    </lineage>
</organism>
<dbReference type="OrthoDB" id="10343267at2759"/>
<dbReference type="RefSeq" id="XP_035340087.1">
    <property type="nucleotide sequence ID" value="XM_035484194.1"/>
</dbReference>